<dbReference type="Pfam" id="PF19316">
    <property type="entry name" value="PIGO_PIGG"/>
    <property type="match status" value="1"/>
</dbReference>
<dbReference type="InterPro" id="IPR002591">
    <property type="entry name" value="Phosphodiest/P_Trfase"/>
</dbReference>
<dbReference type="InterPro" id="IPR039527">
    <property type="entry name" value="PIGG/GPI7"/>
</dbReference>
<feature type="transmembrane region" description="Helical" evidence="11">
    <location>
        <begin position="493"/>
        <end position="512"/>
    </location>
</feature>
<keyword evidence="8 11" id="KW-1133">Transmembrane helix</keyword>
<dbReference type="AlphaFoldDB" id="A0AA39FNS2"/>
<dbReference type="SUPFAM" id="SSF53649">
    <property type="entry name" value="Alkaline phosphatase-like"/>
    <property type="match status" value="1"/>
</dbReference>
<keyword evidence="9 11" id="KW-0472">Membrane</keyword>
<keyword evidence="4" id="KW-0337">GPI-anchor biosynthesis</keyword>
<feature type="transmembrane region" description="Helical" evidence="11">
    <location>
        <begin position="655"/>
        <end position="673"/>
    </location>
</feature>
<feature type="domain" description="GPI ethanolamine phosphate transferase 2 C-terminal" evidence="12">
    <location>
        <begin position="501"/>
        <end position="900"/>
    </location>
</feature>
<dbReference type="InterPro" id="IPR017850">
    <property type="entry name" value="Alkaline_phosphatase_core_sf"/>
</dbReference>
<comment type="pathway">
    <text evidence="2">Glycolipid biosynthesis; glycosylphosphatidylinositol-anchor biosynthesis.</text>
</comment>
<evidence type="ECO:0000256" key="1">
    <source>
        <dbReference type="ARBA" id="ARBA00004477"/>
    </source>
</evidence>
<feature type="transmembrane region" description="Helical" evidence="11">
    <location>
        <begin position="20"/>
        <end position="40"/>
    </location>
</feature>
<evidence type="ECO:0000256" key="4">
    <source>
        <dbReference type="ARBA" id="ARBA00022502"/>
    </source>
</evidence>
<comment type="caution">
    <text evidence="13">The sequence shown here is derived from an EMBL/GenBank/DDBJ whole genome shotgun (WGS) entry which is preliminary data.</text>
</comment>
<dbReference type="PANTHER" id="PTHR23072">
    <property type="entry name" value="PHOSPHATIDYLINOSITOL GLYCAN-RELATED"/>
    <property type="match status" value="1"/>
</dbReference>
<evidence type="ECO:0000256" key="10">
    <source>
        <dbReference type="ARBA" id="ARBA00023180"/>
    </source>
</evidence>
<evidence type="ECO:0000256" key="3">
    <source>
        <dbReference type="ARBA" id="ARBA00005315"/>
    </source>
</evidence>
<dbReference type="GO" id="GO:0051267">
    <property type="term" value="F:CP2 mannose-ethanolamine phosphotransferase activity"/>
    <property type="evidence" value="ECO:0007669"/>
    <property type="project" value="TreeGrafter"/>
</dbReference>
<name>A0AA39FNS2_9HYME</name>
<evidence type="ECO:0000256" key="9">
    <source>
        <dbReference type="ARBA" id="ARBA00023136"/>
    </source>
</evidence>
<proteinExistence type="inferred from homology"/>
<evidence type="ECO:0000256" key="5">
    <source>
        <dbReference type="ARBA" id="ARBA00022679"/>
    </source>
</evidence>
<accession>A0AA39FNS2</accession>
<feature type="transmembrane region" description="Helical" evidence="11">
    <location>
        <begin position="722"/>
        <end position="739"/>
    </location>
</feature>
<reference evidence="13" key="1">
    <citation type="journal article" date="2023" name="bioRxiv">
        <title>Scaffold-level genome assemblies of two parasitoid biocontrol wasps reveal the parthenogenesis mechanism and an associated novel virus.</title>
        <authorList>
            <person name="Inwood S."/>
            <person name="Skelly J."/>
            <person name="Guhlin J."/>
            <person name="Harrop T."/>
            <person name="Goldson S."/>
            <person name="Dearden P."/>
        </authorList>
    </citation>
    <scope>NUCLEOTIDE SEQUENCE</scope>
    <source>
        <strain evidence="13">Irish</strain>
        <tissue evidence="13">Whole body</tissue>
    </source>
</reference>
<keyword evidence="14" id="KW-1185">Reference proteome</keyword>
<gene>
    <name evidence="13" type="ORF">PV328_006279</name>
</gene>
<dbReference type="GO" id="GO:0005789">
    <property type="term" value="C:endoplasmic reticulum membrane"/>
    <property type="evidence" value="ECO:0007669"/>
    <property type="project" value="UniProtKB-SubCell"/>
</dbReference>
<reference evidence="13" key="2">
    <citation type="submission" date="2023-03" db="EMBL/GenBank/DDBJ databases">
        <authorList>
            <person name="Inwood S.N."/>
            <person name="Skelly J.G."/>
            <person name="Guhlin J."/>
            <person name="Harrop T.W.R."/>
            <person name="Goldson S.G."/>
            <person name="Dearden P.K."/>
        </authorList>
    </citation>
    <scope>NUCLEOTIDE SEQUENCE</scope>
    <source>
        <strain evidence="13">Irish</strain>
        <tissue evidence="13">Whole body</tissue>
    </source>
</reference>
<feature type="transmembrane region" description="Helical" evidence="11">
    <location>
        <begin position="524"/>
        <end position="544"/>
    </location>
</feature>
<feature type="transmembrane region" description="Helical" evidence="11">
    <location>
        <begin position="428"/>
        <end position="451"/>
    </location>
</feature>
<feature type="transmembrane region" description="Helical" evidence="11">
    <location>
        <begin position="463"/>
        <end position="481"/>
    </location>
</feature>
<feature type="transmembrane region" description="Helical" evidence="11">
    <location>
        <begin position="579"/>
        <end position="600"/>
    </location>
</feature>
<dbReference type="EMBL" id="JAQQBS010000002">
    <property type="protein sequence ID" value="KAK0173024.1"/>
    <property type="molecule type" value="Genomic_DNA"/>
</dbReference>
<dbReference type="InterPro" id="IPR037674">
    <property type="entry name" value="PIG-G_N"/>
</dbReference>
<evidence type="ECO:0000313" key="14">
    <source>
        <dbReference type="Proteomes" id="UP001168990"/>
    </source>
</evidence>
<protein>
    <recommendedName>
        <fullName evidence="12">GPI ethanolamine phosphate transferase 2 C-terminal domain-containing protein</fullName>
    </recommendedName>
</protein>
<dbReference type="PANTHER" id="PTHR23072:SF0">
    <property type="entry name" value="GPI ETHANOLAMINE PHOSPHATE TRANSFERASE 2"/>
    <property type="match status" value="1"/>
</dbReference>
<feature type="transmembrane region" description="Helical" evidence="11">
    <location>
        <begin position="806"/>
        <end position="829"/>
    </location>
</feature>
<evidence type="ECO:0000313" key="13">
    <source>
        <dbReference type="EMBL" id="KAK0173024.1"/>
    </source>
</evidence>
<keyword evidence="5" id="KW-0808">Transferase</keyword>
<evidence type="ECO:0000259" key="12">
    <source>
        <dbReference type="Pfam" id="PF19316"/>
    </source>
</evidence>
<keyword evidence="10" id="KW-0325">Glycoprotein</keyword>
<feature type="transmembrane region" description="Helical" evidence="11">
    <location>
        <begin position="550"/>
        <end position="567"/>
    </location>
</feature>
<feature type="transmembrane region" description="Helical" evidence="11">
    <location>
        <begin position="693"/>
        <end position="713"/>
    </location>
</feature>
<evidence type="ECO:0000256" key="7">
    <source>
        <dbReference type="ARBA" id="ARBA00022824"/>
    </source>
</evidence>
<dbReference type="Proteomes" id="UP001168990">
    <property type="component" value="Unassembled WGS sequence"/>
</dbReference>
<evidence type="ECO:0000256" key="8">
    <source>
        <dbReference type="ARBA" id="ARBA00022989"/>
    </source>
</evidence>
<feature type="transmembrane region" description="Helical" evidence="11">
    <location>
        <begin position="892"/>
        <end position="910"/>
    </location>
</feature>
<dbReference type="Gene3D" id="3.40.720.10">
    <property type="entry name" value="Alkaline Phosphatase, subunit A"/>
    <property type="match status" value="1"/>
</dbReference>
<evidence type="ECO:0000256" key="11">
    <source>
        <dbReference type="SAM" id="Phobius"/>
    </source>
</evidence>
<evidence type="ECO:0000256" key="6">
    <source>
        <dbReference type="ARBA" id="ARBA00022692"/>
    </source>
</evidence>
<feature type="transmembrane region" description="Helical" evidence="11">
    <location>
        <begin position="850"/>
        <end position="872"/>
    </location>
</feature>
<organism evidence="13 14">
    <name type="scientific">Microctonus aethiopoides</name>
    <dbReference type="NCBI Taxonomy" id="144406"/>
    <lineage>
        <taxon>Eukaryota</taxon>
        <taxon>Metazoa</taxon>
        <taxon>Ecdysozoa</taxon>
        <taxon>Arthropoda</taxon>
        <taxon>Hexapoda</taxon>
        <taxon>Insecta</taxon>
        <taxon>Pterygota</taxon>
        <taxon>Neoptera</taxon>
        <taxon>Endopterygota</taxon>
        <taxon>Hymenoptera</taxon>
        <taxon>Apocrita</taxon>
        <taxon>Ichneumonoidea</taxon>
        <taxon>Braconidae</taxon>
        <taxon>Euphorinae</taxon>
        <taxon>Microctonus</taxon>
    </lineage>
</organism>
<evidence type="ECO:0000256" key="2">
    <source>
        <dbReference type="ARBA" id="ARBA00004687"/>
    </source>
</evidence>
<keyword evidence="7" id="KW-0256">Endoplasmic reticulum</keyword>
<dbReference type="InterPro" id="IPR045687">
    <property type="entry name" value="PIGG/GPI7_C"/>
</dbReference>
<comment type="similarity">
    <text evidence="3">Belongs to the PIGG/PIGN/PIGO family. PIGG subfamily.</text>
</comment>
<dbReference type="CDD" id="cd16024">
    <property type="entry name" value="GPI_EPT_2"/>
    <property type="match status" value="1"/>
</dbReference>
<keyword evidence="6 11" id="KW-0812">Transmembrane</keyword>
<dbReference type="GO" id="GO:0006506">
    <property type="term" value="P:GPI anchor biosynthetic process"/>
    <property type="evidence" value="ECO:0007669"/>
    <property type="project" value="UniProtKB-KW"/>
</dbReference>
<dbReference type="Pfam" id="PF01663">
    <property type="entry name" value="Phosphodiest"/>
    <property type="match status" value="1"/>
</dbReference>
<comment type="subcellular location">
    <subcellularLocation>
        <location evidence="1">Endoplasmic reticulum membrane</location>
        <topology evidence="1">Multi-pass membrane protein</topology>
    </subcellularLocation>
</comment>
<sequence length="918" mass="105466">MTFMKKINCITTNYHHGSIILIYIWFVALFAIALFLYGFFPVKYHEVPAATLNDIPKSINNIKINSEYLYKPLVQKVVFMVIDALRWDFINDAHKLDVMSFTRNSIINNLAGLSQVKVNAPTVTMPRVKAMTSGAVSSFIDVVLNFGKSTVTTDNVLLQAKNHYHNIIFYGDDTWLKLYPNIFNRFDGTTSFFVSDYTEVDHNVTRHLNDELHKNNDWSIMILHYLGLDHIGHVYGPQSPLVKIKLNEMDEVIRKIALKIQEWNANGVSSLFIVCGDHGMKNSGGHGGATPEETLVPLVAFGLNNTPNIRDNFVQIEQVDIATTLAVILGVPIPSSSIGSVSLNMINNLSPSNKLFILYYNAKCIFAHYQKLSDYQTQSGYLKYLRAIEMHSEWLNKSRDSFNEIDLIINQYKVAMNEMKDLLVQSMIHYNVTIMSAAIILMGHVVVMSLKCDHYKTFSRRKFEFWWISGIGLWLLLNFIFHLDDNDALFTLINNRLALMILIIFTINCYWCAKTSINITKNSILIYSLPIILYTASLSSSSFIEEEHQTWYFFWPTILLHQLFLNIKKIKLFRLRNVNFIDTVTTIVKIFFLLVMHRVLRRWNSTGNKFAHLPDINTWLKEDELNILMSLTVIIALILLVAVGVIVSNAKYRKINLVFYLIISSCIYLHHASSNAVIKPLFYPESSGINEVQIFWIAVMGFIIYSSVCNNIISHLTSSQSSILCIIIQLWIMISALLHRPHNIILLPMQLITCKIMCDSLKSNSNKEMKFYVNYCVGNVFYFYQGNSNSLATVDVAAGYVGLQSFILPITTIFICINTFSAPILAYLMTLHDEMTPKEIDRTVGEKIFLLNRLFTFFKFLPLSVYTIIITIMRYHLFVWSVFSPKLLYEAMYSTVLFITMFTMQTFLSFTKNKSYLN</sequence>
<feature type="transmembrane region" description="Helical" evidence="11">
    <location>
        <begin position="627"/>
        <end position="648"/>
    </location>
</feature>